<evidence type="ECO:0000256" key="4">
    <source>
        <dbReference type="PROSITE-ProRule" id="PRU00452"/>
    </source>
</evidence>
<dbReference type="InterPro" id="IPR004181">
    <property type="entry name" value="Znf_MIZ"/>
</dbReference>
<feature type="domain" description="SP-RING-type" evidence="6">
    <location>
        <begin position="346"/>
        <end position="451"/>
    </location>
</feature>
<dbReference type="GO" id="GO:0061665">
    <property type="term" value="F:SUMO ligase activity"/>
    <property type="evidence" value="ECO:0007669"/>
    <property type="project" value="TreeGrafter"/>
</dbReference>
<feature type="compositionally biased region" description="Polar residues" evidence="5">
    <location>
        <begin position="686"/>
        <end position="710"/>
    </location>
</feature>
<keyword evidence="1" id="KW-0479">Metal-binding</keyword>
<dbReference type="OMA" id="QVRNNAT"/>
<organism evidence="7 8">
    <name type="scientific">Tetracentron sinense</name>
    <name type="common">Spur-leaf</name>
    <dbReference type="NCBI Taxonomy" id="13715"/>
    <lineage>
        <taxon>Eukaryota</taxon>
        <taxon>Viridiplantae</taxon>
        <taxon>Streptophyta</taxon>
        <taxon>Embryophyta</taxon>
        <taxon>Tracheophyta</taxon>
        <taxon>Spermatophyta</taxon>
        <taxon>Magnoliopsida</taxon>
        <taxon>Trochodendrales</taxon>
        <taxon>Trochodendraceae</taxon>
        <taxon>Tetracentron</taxon>
    </lineage>
</organism>
<dbReference type="EMBL" id="JABCRI010000021">
    <property type="protein sequence ID" value="KAF8380161.1"/>
    <property type="molecule type" value="Genomic_DNA"/>
</dbReference>
<dbReference type="GO" id="GO:0016925">
    <property type="term" value="P:protein sumoylation"/>
    <property type="evidence" value="ECO:0007669"/>
    <property type="project" value="TreeGrafter"/>
</dbReference>
<feature type="region of interest" description="Disordered" evidence="5">
    <location>
        <begin position="508"/>
        <end position="529"/>
    </location>
</feature>
<feature type="region of interest" description="Disordered" evidence="5">
    <location>
        <begin position="464"/>
        <end position="493"/>
    </location>
</feature>
<evidence type="ECO:0000256" key="3">
    <source>
        <dbReference type="ARBA" id="ARBA00022833"/>
    </source>
</evidence>
<feature type="compositionally biased region" description="Polar residues" evidence="5">
    <location>
        <begin position="467"/>
        <end position="493"/>
    </location>
</feature>
<dbReference type="Gene3D" id="3.30.40.10">
    <property type="entry name" value="Zinc/RING finger domain, C3HC4 (zinc finger)"/>
    <property type="match status" value="1"/>
</dbReference>
<evidence type="ECO:0000313" key="7">
    <source>
        <dbReference type="EMBL" id="KAF8380161.1"/>
    </source>
</evidence>
<dbReference type="PANTHER" id="PTHR10782">
    <property type="entry name" value="ZINC FINGER MIZ DOMAIN-CONTAINING PROTEIN"/>
    <property type="match status" value="1"/>
</dbReference>
<proteinExistence type="predicted"/>
<name>A0A834YI72_TETSI</name>
<sequence length="1062" mass="113905">MAGAIPQQPTGSSTGPAAGSGHGLSASLANSFRITAVAERLAMYVRSGQCNNSVEFFNLCLSLARGIDYAVAHNEVPTIVQDLPLLLKEVYQRRSELVIGAAIMVLMISAKNACKIGWFPAKDTDDLLTLANEIGSNFCSRGDANTEASHTSPTILKIMSRFYPRMKMGSILASLEVKPGYGAFVADFNIPKNAVSAAQEKIWLFIAQKDNLETSSCIISPPQVNFLLNGKGVDRRTNVSMMSLKMEIKKELTTVRLTSLEEAYQLALKIEAQLRHSTLKRTGVDNGPQFPTNVTSMLKYGTNLLQAVGQFNGHCIIIIAFMSVISSSDPPVLQDYVQPVVAALDSDSEIIEGPSRISLNCPISYRRIKTPVKGHLCKHHQLDSLYWSIEGHPGAALIVTNLSATQTYVLIRIWLRQVVLDLHLPWSTISISISPLLLAQVLREVGEDVADVIISADGSWKSVLENDGQTDQPHGSTLNRQQDGTEQCESTRFSNTPANVVDLTLGGHDESDAMVTGQTEDRKPSQNDFQGYSVASNLNVPMEVNNTYEVGQSTGSQIEEDIWSRFLLSGSSALYGSAAPSTGSDVYMVGGISESPPANFVLSPVLTDAVSPALNRESVDVHGATQLTTSLAQSQFSAPNNLLLQQLQLGNSIFSNEYGRSPSIPRHVSRTPIAIQALPAQAQLPSSHQRPRNSLNSVMPNGASSSSCQTPMAPITDGCNAAGSDSERQQWLSRSLVNPLPVSGITSSMQHNSMTQNWGHQDHLSIPSQSIQQVGLQATSQFTGAHRGSSAPHLQQPPNLRVPQTMTQSPNMVRPSTHFPPMQGQQGGAQGGVGQAAGSITNHHARARLKAAAQRAALIARSPPAVPVQLQASRTPPAVPVQLQASRTPPAVPVQLQASRTPPAVPGQLQASRTPPAVPVQLQASRTGSSFPITADRLRVSIGEQRGKTGGMVQSVSRADDLVELPSEQNWRPTGRMRGSLSGHAYNAAFSQFMSQPTQPTQADTPPSILTSPPANPSQLHMLISNSINAHVPPTQTYPRTGDAASMPRSSGILPERPPGMH</sequence>
<feature type="region of interest" description="Disordered" evidence="5">
    <location>
        <begin position="1032"/>
        <end position="1062"/>
    </location>
</feature>
<dbReference type="AlphaFoldDB" id="A0A834YI72"/>
<dbReference type="OrthoDB" id="10263264at2759"/>
<gene>
    <name evidence="7" type="ORF">HHK36_027644</name>
</gene>
<feature type="region of interest" description="Disordered" evidence="5">
    <location>
        <begin position="777"/>
        <end position="800"/>
    </location>
</feature>
<reference evidence="7 8" key="1">
    <citation type="submission" date="2020-04" db="EMBL/GenBank/DDBJ databases">
        <title>Plant Genome Project.</title>
        <authorList>
            <person name="Zhang R.-G."/>
        </authorList>
    </citation>
    <scope>NUCLEOTIDE SEQUENCE [LARGE SCALE GENOMIC DNA]</scope>
    <source>
        <strain evidence="7">YNK0</strain>
        <tissue evidence="7">Leaf</tissue>
    </source>
</reference>
<dbReference type="PANTHER" id="PTHR10782:SF4">
    <property type="entry name" value="TONALLI, ISOFORM E"/>
    <property type="match status" value="1"/>
</dbReference>
<comment type="caution">
    <text evidence="7">The sequence shown here is derived from an EMBL/GenBank/DDBJ whole genome shotgun (WGS) entry which is preliminary data.</text>
</comment>
<keyword evidence="2 4" id="KW-0863">Zinc-finger</keyword>
<evidence type="ECO:0000256" key="5">
    <source>
        <dbReference type="SAM" id="MobiDB-lite"/>
    </source>
</evidence>
<evidence type="ECO:0000256" key="2">
    <source>
        <dbReference type="ARBA" id="ARBA00022771"/>
    </source>
</evidence>
<evidence type="ECO:0000256" key="1">
    <source>
        <dbReference type="ARBA" id="ARBA00022723"/>
    </source>
</evidence>
<dbReference type="GO" id="GO:0000785">
    <property type="term" value="C:chromatin"/>
    <property type="evidence" value="ECO:0007669"/>
    <property type="project" value="TreeGrafter"/>
</dbReference>
<dbReference type="Proteomes" id="UP000655225">
    <property type="component" value="Unassembled WGS sequence"/>
</dbReference>
<dbReference type="PROSITE" id="PS51044">
    <property type="entry name" value="ZF_SP_RING"/>
    <property type="match status" value="1"/>
</dbReference>
<dbReference type="InterPro" id="IPR013083">
    <property type="entry name" value="Znf_RING/FYVE/PHD"/>
</dbReference>
<evidence type="ECO:0000259" key="6">
    <source>
        <dbReference type="PROSITE" id="PS51044"/>
    </source>
</evidence>
<feature type="region of interest" description="Disordered" evidence="5">
    <location>
        <begin position="682"/>
        <end position="714"/>
    </location>
</feature>
<keyword evidence="3" id="KW-0862">Zinc</keyword>
<protein>
    <recommendedName>
        <fullName evidence="6">SP-RING-type domain-containing protein</fullName>
    </recommendedName>
</protein>
<evidence type="ECO:0000313" key="8">
    <source>
        <dbReference type="Proteomes" id="UP000655225"/>
    </source>
</evidence>
<accession>A0A834YI72</accession>
<dbReference type="GO" id="GO:0008270">
    <property type="term" value="F:zinc ion binding"/>
    <property type="evidence" value="ECO:0007669"/>
    <property type="project" value="UniProtKB-KW"/>
</dbReference>
<keyword evidence="8" id="KW-1185">Reference proteome</keyword>